<dbReference type="InterPro" id="IPR029058">
    <property type="entry name" value="AB_hydrolase_fold"/>
</dbReference>
<keyword evidence="2" id="KW-0325">Glycoprotein</keyword>
<gene>
    <name evidence="4" type="ORF">g.41279</name>
    <name evidence="5" type="ORF">g.41281</name>
</gene>
<dbReference type="PANTHER" id="PTHR43903">
    <property type="entry name" value="NEUROLIGIN"/>
    <property type="match status" value="1"/>
</dbReference>
<evidence type="ECO:0000313" key="5">
    <source>
        <dbReference type="EMBL" id="JAS30252.1"/>
    </source>
</evidence>
<reference evidence="5" key="1">
    <citation type="submission" date="2015-12" db="EMBL/GenBank/DDBJ databases">
        <title>De novo transcriptome assembly of four potential Pierce s Disease insect vectors from Arizona vineyards.</title>
        <authorList>
            <person name="Tassone E.E."/>
        </authorList>
    </citation>
    <scope>NUCLEOTIDE SEQUENCE</scope>
</reference>
<dbReference type="AlphaFoldDB" id="A0A1B6DX46"/>
<name>A0A1B6DX46_9HEMI</name>
<feature type="domain" description="Carboxylesterase type B" evidence="3">
    <location>
        <begin position="5"/>
        <end position="270"/>
    </location>
</feature>
<comment type="similarity">
    <text evidence="1">Belongs to the type-B carboxylesterase/lipase family.</text>
</comment>
<dbReference type="EMBL" id="GEDC01010602">
    <property type="protein sequence ID" value="JAS26696.1"/>
    <property type="molecule type" value="Transcribed_RNA"/>
</dbReference>
<feature type="non-terminal residue" evidence="5">
    <location>
        <position position="1"/>
    </location>
</feature>
<evidence type="ECO:0000256" key="2">
    <source>
        <dbReference type="ARBA" id="ARBA00023180"/>
    </source>
</evidence>
<dbReference type="InterPro" id="IPR051093">
    <property type="entry name" value="Neuroligin/BSAL"/>
</dbReference>
<dbReference type="Pfam" id="PF00135">
    <property type="entry name" value="COesterase"/>
    <property type="match status" value="1"/>
</dbReference>
<dbReference type="InterPro" id="IPR002018">
    <property type="entry name" value="CarbesteraseB"/>
</dbReference>
<protein>
    <recommendedName>
        <fullName evidence="3">Carboxylesterase type B domain-containing protein</fullName>
    </recommendedName>
</protein>
<organism evidence="5">
    <name type="scientific">Clastoptera arizonana</name>
    <name type="common">Arizona spittle bug</name>
    <dbReference type="NCBI Taxonomy" id="38151"/>
    <lineage>
        <taxon>Eukaryota</taxon>
        <taxon>Metazoa</taxon>
        <taxon>Ecdysozoa</taxon>
        <taxon>Arthropoda</taxon>
        <taxon>Hexapoda</taxon>
        <taxon>Insecta</taxon>
        <taxon>Pterygota</taxon>
        <taxon>Neoptera</taxon>
        <taxon>Paraneoptera</taxon>
        <taxon>Hemiptera</taxon>
        <taxon>Auchenorrhyncha</taxon>
        <taxon>Cercopoidea</taxon>
        <taxon>Clastopteridae</taxon>
        <taxon>Clastoptera</taxon>
    </lineage>
</organism>
<dbReference type="EMBL" id="GEDC01007046">
    <property type="protein sequence ID" value="JAS30252.1"/>
    <property type="molecule type" value="Transcribed_RNA"/>
</dbReference>
<sequence>NVEDSTQLTVECLRDIPPYILTQLMQELKGFGNEPRVLFPPAVEMKNITDSFSSVDPWAHSSSTPWLTGITADNGMDGSAIFMKGKENEELLSELNDQFEGIAPLVLGFRETAVNPQRIARSIRKFYFGPNEIWNETMNELTEMFTDANYLHCSEEAVRRHSGPTYKYYYNYLGSKTLFPSTSGVRHFDEMFHLFPFPTLNKENTTVEEELFGEIFLEFITNFATVGNPTPKGSKIKWEPVTSAANEYLYIDNETQMMQKKLKSKRDKFWQNLEFRNKPKSLFRRPPEKNYEL</sequence>
<evidence type="ECO:0000256" key="1">
    <source>
        <dbReference type="ARBA" id="ARBA00005964"/>
    </source>
</evidence>
<evidence type="ECO:0000259" key="3">
    <source>
        <dbReference type="Pfam" id="PF00135"/>
    </source>
</evidence>
<evidence type="ECO:0000313" key="4">
    <source>
        <dbReference type="EMBL" id="JAS26696.1"/>
    </source>
</evidence>
<proteinExistence type="inferred from homology"/>
<dbReference type="SUPFAM" id="SSF53474">
    <property type="entry name" value="alpha/beta-Hydrolases"/>
    <property type="match status" value="1"/>
</dbReference>
<dbReference type="Gene3D" id="3.40.50.1820">
    <property type="entry name" value="alpha/beta hydrolase"/>
    <property type="match status" value="1"/>
</dbReference>
<accession>A0A1B6DX46</accession>